<comment type="caution">
    <text evidence="2">The sequence shown here is derived from an EMBL/GenBank/DDBJ whole genome shotgun (WGS) entry which is preliminary data.</text>
</comment>
<dbReference type="Proteomes" id="UP001386955">
    <property type="component" value="Unassembled WGS sequence"/>
</dbReference>
<evidence type="ECO:0000313" key="2">
    <source>
        <dbReference type="EMBL" id="KAK7410297.1"/>
    </source>
</evidence>
<dbReference type="PANTHER" id="PTHR37252:SF3">
    <property type="entry name" value="POLYADENYLATE-BINDING PROTEIN-INTERACTING PROTEIN 6"/>
    <property type="match status" value="1"/>
</dbReference>
<evidence type="ECO:0008006" key="4">
    <source>
        <dbReference type="Google" id="ProtNLM"/>
    </source>
</evidence>
<sequence>MARKSSLNSNEASYIPIPERDAKKASKNHDEAPPQHYQYLLESKTKTVSESLQVKTNPASCTSSPLDLTELIEEDVHVAVEFLQMMFPDYGEQSIKDVYFLNCTDLYEAIFMLNDLEEFDEDEYCETLDNNDNASKSAPAADDSDRFAKVE</sequence>
<feature type="region of interest" description="Disordered" evidence="1">
    <location>
        <begin position="127"/>
        <end position="151"/>
    </location>
</feature>
<feature type="compositionally biased region" description="Polar residues" evidence="1">
    <location>
        <begin position="1"/>
        <end position="12"/>
    </location>
</feature>
<dbReference type="InterPro" id="IPR038981">
    <property type="entry name" value="CID5/CID6"/>
</dbReference>
<evidence type="ECO:0000313" key="3">
    <source>
        <dbReference type="Proteomes" id="UP001386955"/>
    </source>
</evidence>
<dbReference type="AlphaFoldDB" id="A0AAN9XUY7"/>
<name>A0AAN9XUY7_PSOTE</name>
<reference evidence="2 3" key="1">
    <citation type="submission" date="2024-01" db="EMBL/GenBank/DDBJ databases">
        <title>The genomes of 5 underutilized Papilionoideae crops provide insights into root nodulation and disease resistanc.</title>
        <authorList>
            <person name="Jiang F."/>
        </authorList>
    </citation>
    <scope>NUCLEOTIDE SEQUENCE [LARGE SCALE GENOMIC DNA]</scope>
    <source>
        <strain evidence="2">DUOXIRENSHENG_FW03</strain>
        <tissue evidence="2">Leaves</tissue>
    </source>
</reference>
<feature type="compositionally biased region" description="Basic and acidic residues" evidence="1">
    <location>
        <begin position="18"/>
        <end position="33"/>
    </location>
</feature>
<keyword evidence="3" id="KW-1185">Reference proteome</keyword>
<feature type="compositionally biased region" description="Low complexity" evidence="1">
    <location>
        <begin position="130"/>
        <end position="141"/>
    </location>
</feature>
<dbReference type="EMBL" id="JAYMYS010000001">
    <property type="protein sequence ID" value="KAK7410297.1"/>
    <property type="molecule type" value="Genomic_DNA"/>
</dbReference>
<dbReference type="PANTHER" id="PTHR37252">
    <property type="entry name" value="POLYADENYLATE-BINDING PROTEIN-INTERACTING PROTEIN 6"/>
    <property type="match status" value="1"/>
</dbReference>
<feature type="region of interest" description="Disordered" evidence="1">
    <location>
        <begin position="1"/>
        <end position="35"/>
    </location>
</feature>
<protein>
    <recommendedName>
        <fullName evidence="4">CUE domain-containing protein</fullName>
    </recommendedName>
</protein>
<accession>A0AAN9XUY7</accession>
<organism evidence="2 3">
    <name type="scientific">Psophocarpus tetragonolobus</name>
    <name type="common">Winged bean</name>
    <name type="synonym">Dolichos tetragonolobus</name>
    <dbReference type="NCBI Taxonomy" id="3891"/>
    <lineage>
        <taxon>Eukaryota</taxon>
        <taxon>Viridiplantae</taxon>
        <taxon>Streptophyta</taxon>
        <taxon>Embryophyta</taxon>
        <taxon>Tracheophyta</taxon>
        <taxon>Spermatophyta</taxon>
        <taxon>Magnoliopsida</taxon>
        <taxon>eudicotyledons</taxon>
        <taxon>Gunneridae</taxon>
        <taxon>Pentapetalae</taxon>
        <taxon>rosids</taxon>
        <taxon>fabids</taxon>
        <taxon>Fabales</taxon>
        <taxon>Fabaceae</taxon>
        <taxon>Papilionoideae</taxon>
        <taxon>50 kb inversion clade</taxon>
        <taxon>NPAAA clade</taxon>
        <taxon>indigoferoid/millettioid clade</taxon>
        <taxon>Phaseoleae</taxon>
        <taxon>Psophocarpus</taxon>
    </lineage>
</organism>
<evidence type="ECO:0000256" key="1">
    <source>
        <dbReference type="SAM" id="MobiDB-lite"/>
    </source>
</evidence>
<gene>
    <name evidence="2" type="ORF">VNO78_00977</name>
</gene>
<proteinExistence type="predicted"/>